<reference evidence="4 5" key="1">
    <citation type="journal article" date="1992" name="Lakartidningen">
        <title>[Penicillin V and not amoxicillin is the first choice preparation in acute otitis].</title>
        <authorList>
            <person name="Kamme C."/>
            <person name="Lundgren K."/>
            <person name="Prellner K."/>
        </authorList>
    </citation>
    <scope>NUCLEOTIDE SEQUENCE [LARGE SCALE GENOMIC DNA]</scope>
    <source>
        <strain evidence="3 6">PC2777IV</strain>
        <strain evidence="2 5">PC3714II</strain>
        <strain evidence="1 4">PC5099IV</strain>
    </source>
</reference>
<sequence length="98" mass="11035">MNGKPVSTEEFKKFLNLEGIDLDEDALELTLDAAISYCNKRNETEYTKDNCPKEVRLAILGLATHYFENRTGDASQSQTVVLKGVDRLLDIAREKISL</sequence>
<reference evidence="2" key="2">
    <citation type="submission" date="2019-01" db="EMBL/GenBank/DDBJ databases">
        <authorList>
            <person name="Thorell K."/>
        </authorList>
    </citation>
    <scope>NUCLEOTIDE SEQUENCE</scope>
    <source>
        <strain evidence="3">PC2777IV</strain>
        <strain evidence="2">PC3714II</strain>
        <strain evidence="1">PC5099IV</strain>
    </source>
</reference>
<dbReference type="EMBL" id="SAYG01000002">
    <property type="protein sequence ID" value="TXJ46731.1"/>
    <property type="molecule type" value="Genomic_DNA"/>
</dbReference>
<organism evidence="2 5">
    <name type="scientific">Brachyspira aalborgi</name>
    <dbReference type="NCBI Taxonomy" id="29522"/>
    <lineage>
        <taxon>Bacteria</taxon>
        <taxon>Pseudomonadati</taxon>
        <taxon>Spirochaetota</taxon>
        <taxon>Spirochaetia</taxon>
        <taxon>Brachyspirales</taxon>
        <taxon>Brachyspiraceae</taxon>
        <taxon>Brachyspira</taxon>
    </lineage>
</organism>
<dbReference type="Proteomes" id="UP000325013">
    <property type="component" value="Unassembled WGS sequence"/>
</dbReference>
<dbReference type="NCBIfam" id="TIGR01560">
    <property type="entry name" value="put_DNA_pack"/>
    <property type="match status" value="1"/>
</dbReference>
<evidence type="ECO:0000313" key="4">
    <source>
        <dbReference type="Proteomes" id="UP000322659"/>
    </source>
</evidence>
<name>A0A5C8E817_9SPIR</name>
<dbReference type="InterPro" id="IPR006450">
    <property type="entry name" value="Phage_HK97_gp6-like"/>
</dbReference>
<evidence type="ECO:0000313" key="1">
    <source>
        <dbReference type="EMBL" id="TXJ33031.1"/>
    </source>
</evidence>
<keyword evidence="4" id="KW-1185">Reference proteome</keyword>
<dbReference type="InterPro" id="IPR021146">
    <property type="entry name" value="Phage_gp6-like_head-tail"/>
</dbReference>
<evidence type="ECO:0000313" key="5">
    <source>
        <dbReference type="Proteomes" id="UP000324574"/>
    </source>
</evidence>
<evidence type="ECO:0000313" key="6">
    <source>
        <dbReference type="Proteomes" id="UP000325013"/>
    </source>
</evidence>
<accession>A0A5C8E817</accession>
<dbReference type="CDD" id="cd08054">
    <property type="entry name" value="gp6"/>
    <property type="match status" value="1"/>
</dbReference>
<protein>
    <submittedName>
        <fullName evidence="2">Phage gp6-like head-tail connector protein</fullName>
    </submittedName>
</protein>
<dbReference type="OrthoDB" id="308031at2"/>
<dbReference type="Proteomes" id="UP000324574">
    <property type="component" value="Unassembled WGS sequence"/>
</dbReference>
<gene>
    <name evidence="3" type="ORF">EPJ67_03465</name>
    <name evidence="2" type="ORF">EPJ70_00895</name>
    <name evidence="1" type="ORF">EPJ71_05705</name>
</gene>
<dbReference type="Pfam" id="PF05135">
    <property type="entry name" value="Phage_connect_1"/>
    <property type="match status" value="1"/>
</dbReference>
<evidence type="ECO:0000313" key="3">
    <source>
        <dbReference type="EMBL" id="TXJ57723.1"/>
    </source>
</evidence>
<dbReference type="EMBL" id="SAYJ01000011">
    <property type="protein sequence ID" value="TXJ57723.1"/>
    <property type="molecule type" value="Genomic_DNA"/>
</dbReference>
<proteinExistence type="predicted"/>
<dbReference type="Gene3D" id="1.10.3230.30">
    <property type="entry name" value="Phage gp6-like head-tail connector protein"/>
    <property type="match status" value="1"/>
</dbReference>
<dbReference type="Proteomes" id="UP000322659">
    <property type="component" value="Unassembled WGS sequence"/>
</dbReference>
<dbReference type="EMBL" id="SAXZ01000010">
    <property type="protein sequence ID" value="TXJ33031.1"/>
    <property type="molecule type" value="Genomic_DNA"/>
</dbReference>
<evidence type="ECO:0000313" key="2">
    <source>
        <dbReference type="EMBL" id="TXJ46731.1"/>
    </source>
</evidence>
<comment type="caution">
    <text evidence="2">The sequence shown here is derived from an EMBL/GenBank/DDBJ whole genome shotgun (WGS) entry which is preliminary data.</text>
</comment>
<dbReference type="AlphaFoldDB" id="A0A5C8E817"/>